<dbReference type="Pfam" id="PF07690">
    <property type="entry name" value="MFS_1"/>
    <property type="match status" value="1"/>
</dbReference>
<evidence type="ECO:0000256" key="5">
    <source>
        <dbReference type="ARBA" id="ARBA00022692"/>
    </source>
</evidence>
<dbReference type="GO" id="GO:1990961">
    <property type="term" value="P:xenobiotic detoxification by transmembrane export across the plasma membrane"/>
    <property type="evidence" value="ECO:0007669"/>
    <property type="project" value="InterPro"/>
</dbReference>
<dbReference type="NCBIfam" id="TIGR00710">
    <property type="entry name" value="efflux_Bcr_CflA"/>
    <property type="match status" value="1"/>
</dbReference>
<keyword evidence="5 8" id="KW-0812">Transmembrane</keyword>
<feature type="transmembrane region" description="Helical" evidence="8">
    <location>
        <begin position="340"/>
        <end position="363"/>
    </location>
</feature>
<dbReference type="RefSeq" id="WP_086952274.1">
    <property type="nucleotide sequence ID" value="NZ_FWFD01000015.1"/>
</dbReference>
<dbReference type="PANTHER" id="PTHR23502:SF137">
    <property type="entry name" value="MAJOR FACILITATOR SUPERFAMILY (MFS) TRANSPORTER-RELATED"/>
    <property type="match status" value="1"/>
</dbReference>
<feature type="transmembrane region" description="Helical" evidence="8">
    <location>
        <begin position="77"/>
        <end position="96"/>
    </location>
</feature>
<dbReference type="GO" id="GO:0042910">
    <property type="term" value="F:xenobiotic transmembrane transporter activity"/>
    <property type="evidence" value="ECO:0007669"/>
    <property type="project" value="InterPro"/>
</dbReference>
<dbReference type="InterPro" id="IPR004812">
    <property type="entry name" value="Efflux_drug-R_Bcr/CmlA"/>
</dbReference>
<dbReference type="Gene3D" id="1.20.1720.10">
    <property type="entry name" value="Multidrug resistance protein D"/>
    <property type="match status" value="1"/>
</dbReference>
<dbReference type="SUPFAM" id="SSF103473">
    <property type="entry name" value="MFS general substrate transporter"/>
    <property type="match status" value="1"/>
</dbReference>
<sequence length="394" mass="43094">MEKTSIKKQPTLLLLICLVGFPQISETIFTPSLPEIAQSFQVSMNTAQLTLSIYFLAFAFGVFFWGYLSDIIGRRPAMIYGIVLYGIGSILCYTSTSINFLLLARFIQAFGASTGSVTTQTILREAFTGNKRHELFAQISAALAFTPAIGPLIGGFVGNYFGFRMVFLTLVLMSLILLAYTFVGLPETFDVSTRQKVALWPIFVRLIKNPKVLTYGFLIGVINGVLFSYYAEAPFIFIEKFGLSASLYGFLGIVIAGASIVGALLSKKLLKIKKAESIILLGIKIMLIGSSCLLLATYSSVFPKWGQFGLILLSIFITLLGTGTALPNCLSLALVDFKDVVGSAGAIFSLGYYLLVSLITFGMSHLHNGSLIIMPLYFIFLGIMMLILAKRYIK</sequence>
<dbReference type="PROSITE" id="PS50850">
    <property type="entry name" value="MFS"/>
    <property type="match status" value="1"/>
</dbReference>
<feature type="transmembrane region" description="Helical" evidence="8">
    <location>
        <begin position="278"/>
        <end position="298"/>
    </location>
</feature>
<dbReference type="FunFam" id="1.20.1720.10:FF:000005">
    <property type="entry name" value="Bcr/CflA family efflux transporter"/>
    <property type="match status" value="1"/>
</dbReference>
<feature type="transmembrane region" description="Helical" evidence="8">
    <location>
        <begin position="212"/>
        <end position="231"/>
    </location>
</feature>
<gene>
    <name evidence="10" type="ORF">FM121_11220</name>
</gene>
<name>A0A1X6WQV7_9ENTE</name>
<keyword evidence="11" id="KW-1185">Reference proteome</keyword>
<dbReference type="InterPro" id="IPR036259">
    <property type="entry name" value="MFS_trans_sf"/>
</dbReference>
<evidence type="ECO:0000256" key="6">
    <source>
        <dbReference type="ARBA" id="ARBA00022989"/>
    </source>
</evidence>
<keyword evidence="7 8" id="KW-0472">Membrane</keyword>
<evidence type="ECO:0000259" key="9">
    <source>
        <dbReference type="PROSITE" id="PS50850"/>
    </source>
</evidence>
<keyword evidence="6 8" id="KW-1133">Transmembrane helix</keyword>
<feature type="transmembrane region" description="Helical" evidence="8">
    <location>
        <begin position="243"/>
        <end position="266"/>
    </location>
</feature>
<proteinExistence type="inferred from homology"/>
<evidence type="ECO:0000313" key="10">
    <source>
        <dbReference type="EMBL" id="SLM86657.1"/>
    </source>
</evidence>
<dbReference type="Proteomes" id="UP000195918">
    <property type="component" value="Unassembled WGS sequence"/>
</dbReference>
<feature type="transmembrane region" description="Helical" evidence="8">
    <location>
        <begin position="163"/>
        <end position="185"/>
    </location>
</feature>
<keyword evidence="4 8" id="KW-1003">Cell membrane</keyword>
<dbReference type="PRINTS" id="PR01036">
    <property type="entry name" value="TCRTETB"/>
</dbReference>
<comment type="caution">
    <text evidence="8">Lacks conserved residue(s) required for the propagation of feature annotation.</text>
</comment>
<dbReference type="GO" id="GO:0005886">
    <property type="term" value="C:plasma membrane"/>
    <property type="evidence" value="ECO:0007669"/>
    <property type="project" value="UniProtKB-SubCell"/>
</dbReference>
<evidence type="ECO:0000256" key="7">
    <source>
        <dbReference type="ARBA" id="ARBA00023136"/>
    </source>
</evidence>
<feature type="transmembrane region" description="Helical" evidence="8">
    <location>
        <begin position="51"/>
        <end position="68"/>
    </location>
</feature>
<dbReference type="OrthoDB" id="9816041at2"/>
<feature type="transmembrane region" description="Helical" evidence="8">
    <location>
        <begin position="369"/>
        <end position="389"/>
    </location>
</feature>
<evidence type="ECO:0000256" key="3">
    <source>
        <dbReference type="ARBA" id="ARBA00022448"/>
    </source>
</evidence>
<protein>
    <recommendedName>
        <fullName evidence="8">Bcr/CflA family efflux transporter</fullName>
    </recommendedName>
</protein>
<comment type="similarity">
    <text evidence="2 8">Belongs to the major facilitator superfamily. Bcr/CmlA family.</text>
</comment>
<dbReference type="CDD" id="cd17320">
    <property type="entry name" value="MFS_MdfA_MDR_like"/>
    <property type="match status" value="1"/>
</dbReference>
<evidence type="ECO:0000256" key="1">
    <source>
        <dbReference type="ARBA" id="ARBA00004651"/>
    </source>
</evidence>
<accession>A0A1X6WQV7</accession>
<evidence type="ECO:0000256" key="4">
    <source>
        <dbReference type="ARBA" id="ARBA00022475"/>
    </source>
</evidence>
<dbReference type="PANTHER" id="PTHR23502">
    <property type="entry name" value="MAJOR FACILITATOR SUPERFAMILY"/>
    <property type="match status" value="1"/>
</dbReference>
<dbReference type="EMBL" id="FWFD01000015">
    <property type="protein sequence ID" value="SLM86657.1"/>
    <property type="molecule type" value="Genomic_DNA"/>
</dbReference>
<dbReference type="AlphaFoldDB" id="A0A1X6WQV7"/>
<dbReference type="InterPro" id="IPR011701">
    <property type="entry name" value="MFS"/>
</dbReference>
<evidence type="ECO:0000256" key="8">
    <source>
        <dbReference type="RuleBase" id="RU365088"/>
    </source>
</evidence>
<reference evidence="11" key="1">
    <citation type="submission" date="2017-02" db="EMBL/GenBank/DDBJ databases">
        <authorList>
            <person name="Dridi B."/>
        </authorList>
    </citation>
    <scope>NUCLEOTIDE SEQUENCE [LARGE SCALE GENOMIC DNA]</scope>
    <source>
        <strain evidence="11">bH819</strain>
    </source>
</reference>
<evidence type="ECO:0000256" key="2">
    <source>
        <dbReference type="ARBA" id="ARBA00006236"/>
    </source>
</evidence>
<keyword evidence="3 8" id="KW-0813">Transport</keyword>
<organism evidence="10 11">
    <name type="scientific">Vagococcus fluvialis bH819</name>
    <dbReference type="NCBI Taxonomy" id="1255619"/>
    <lineage>
        <taxon>Bacteria</taxon>
        <taxon>Bacillati</taxon>
        <taxon>Bacillota</taxon>
        <taxon>Bacilli</taxon>
        <taxon>Lactobacillales</taxon>
        <taxon>Enterococcaceae</taxon>
        <taxon>Vagococcus</taxon>
    </lineage>
</organism>
<evidence type="ECO:0000313" key="11">
    <source>
        <dbReference type="Proteomes" id="UP000195918"/>
    </source>
</evidence>
<comment type="subcellular location">
    <subcellularLocation>
        <location evidence="1 8">Cell membrane</location>
        <topology evidence="1 8">Multi-pass membrane protein</topology>
    </subcellularLocation>
</comment>
<feature type="domain" description="Major facilitator superfamily (MFS) profile" evidence="9">
    <location>
        <begin position="1"/>
        <end position="393"/>
    </location>
</feature>
<dbReference type="InterPro" id="IPR020846">
    <property type="entry name" value="MFS_dom"/>
</dbReference>
<feature type="transmembrane region" description="Helical" evidence="8">
    <location>
        <begin position="310"/>
        <end position="333"/>
    </location>
</feature>